<evidence type="ECO:0000256" key="1">
    <source>
        <dbReference type="ARBA" id="ARBA00004141"/>
    </source>
</evidence>
<dbReference type="RefSeq" id="XP_040690170.1">
    <property type="nucleotide sequence ID" value="XM_040829264.1"/>
</dbReference>
<feature type="domain" description="Potassium channel" evidence="11">
    <location>
        <begin position="377"/>
        <end position="446"/>
    </location>
</feature>
<feature type="region of interest" description="Disordered" evidence="9">
    <location>
        <begin position="495"/>
        <end position="516"/>
    </location>
</feature>
<dbReference type="Gene3D" id="1.10.287.70">
    <property type="match status" value="2"/>
</dbReference>
<evidence type="ECO:0000256" key="10">
    <source>
        <dbReference type="SAM" id="Phobius"/>
    </source>
</evidence>
<dbReference type="VEuPathDB" id="FungiDB:ASPWEDRAFT_130172"/>
<evidence type="ECO:0000313" key="12">
    <source>
        <dbReference type="EMBL" id="OJJ36494.1"/>
    </source>
</evidence>
<dbReference type="GO" id="GO:0022841">
    <property type="term" value="F:potassium ion leak channel activity"/>
    <property type="evidence" value="ECO:0007669"/>
    <property type="project" value="TreeGrafter"/>
</dbReference>
<feature type="transmembrane region" description="Helical" evidence="10">
    <location>
        <begin position="235"/>
        <end position="253"/>
    </location>
</feature>
<evidence type="ECO:0000256" key="8">
    <source>
        <dbReference type="RuleBase" id="RU003857"/>
    </source>
</evidence>
<keyword evidence="2 8" id="KW-0813">Transport</keyword>
<sequence length="645" mass="73260">MRPPDDEEDQNWWFASTAIPLIAASIGPLANVMSIAALITPWRNDIYYDKSDQFGLPVQEGFRDPRWCTALNATSLACGVFGNLFLLCNFTRAVRYIIALPASIILWLLATVILIGITAAMHIYQSPSPGQIYSEAYWSAVIAAVLYFILCIILMINMLGYFLGHYPQHFALTDDQRTLILQTMAFMVWLLVGAAIFQQAIGIPFSDALYFCDLTILTLGFGDITPQDSVARGLVLPYAVIGIIILGLAVGSIHRFGKQLRYENVVRKHIERKRQSTFERSTTYEPRSKEAELKRLGLPSRAMEEPIESTQQTSQISSKSRRRKRPIRSAIGALSRPKLLVMREEKDRFDAMRAIQRETIRFRRWTNLVFIIIIFGIFWSCGAIVFWKLENITYFEALYFGFCSLLTIGYGDIAPKTNAGRPFFFVWSLCAVPTMTVLISEMGDTIIAGFKHATNRVGEWTVLPQSEKHTSILSRFPRIFAFLKHREEKQRIAHGFPIGPDEEQATHPRQSLSDLARTPTPPATQIAQHLVFAIQRVTKDALDDKPKYYTYEEWVEFTRMIRFTDPARQDGLVVDEDEYGILNWDWIGETSPMVASQTEPEWVLERLCESLVRYLAVQEQSRDGGGGGGEEFTLRKERDIGIDGG</sequence>
<feature type="domain" description="Potassium channel" evidence="11">
    <location>
        <begin position="186"/>
        <end position="256"/>
    </location>
</feature>
<keyword evidence="6 10" id="KW-0472">Membrane</keyword>
<comment type="subcellular location">
    <subcellularLocation>
        <location evidence="1">Membrane</location>
        <topology evidence="1">Multi-pass membrane protein</topology>
    </subcellularLocation>
</comment>
<keyword evidence="4 10" id="KW-1133">Transmembrane helix</keyword>
<dbReference type="GeneID" id="63745112"/>
<feature type="transmembrane region" description="Helical" evidence="10">
    <location>
        <begin position="97"/>
        <end position="124"/>
    </location>
</feature>
<evidence type="ECO:0000256" key="6">
    <source>
        <dbReference type="ARBA" id="ARBA00023136"/>
    </source>
</evidence>
<keyword evidence="5 8" id="KW-0406">Ion transport</keyword>
<evidence type="ECO:0000313" key="13">
    <source>
        <dbReference type="Proteomes" id="UP000184383"/>
    </source>
</evidence>
<protein>
    <recommendedName>
        <fullName evidence="11">Potassium channel domain-containing protein</fullName>
    </recommendedName>
</protein>
<dbReference type="GO" id="GO:0030322">
    <property type="term" value="P:stabilization of membrane potential"/>
    <property type="evidence" value="ECO:0007669"/>
    <property type="project" value="TreeGrafter"/>
</dbReference>
<evidence type="ECO:0000259" key="11">
    <source>
        <dbReference type="Pfam" id="PF07885"/>
    </source>
</evidence>
<feature type="region of interest" description="Disordered" evidence="9">
    <location>
        <begin position="620"/>
        <end position="645"/>
    </location>
</feature>
<evidence type="ECO:0000256" key="9">
    <source>
        <dbReference type="SAM" id="MobiDB-lite"/>
    </source>
</evidence>
<proteinExistence type="inferred from homology"/>
<keyword evidence="13" id="KW-1185">Reference proteome</keyword>
<reference evidence="13" key="1">
    <citation type="journal article" date="2017" name="Genome Biol.">
        <title>Comparative genomics reveals high biological diversity and specific adaptations in the industrially and medically important fungal genus Aspergillus.</title>
        <authorList>
            <person name="de Vries R.P."/>
            <person name="Riley R."/>
            <person name="Wiebenga A."/>
            <person name="Aguilar-Osorio G."/>
            <person name="Amillis S."/>
            <person name="Uchima C.A."/>
            <person name="Anderluh G."/>
            <person name="Asadollahi M."/>
            <person name="Askin M."/>
            <person name="Barry K."/>
            <person name="Battaglia E."/>
            <person name="Bayram O."/>
            <person name="Benocci T."/>
            <person name="Braus-Stromeyer S.A."/>
            <person name="Caldana C."/>
            <person name="Canovas D."/>
            <person name="Cerqueira G.C."/>
            <person name="Chen F."/>
            <person name="Chen W."/>
            <person name="Choi C."/>
            <person name="Clum A."/>
            <person name="Dos Santos R.A."/>
            <person name="Damasio A.R."/>
            <person name="Diallinas G."/>
            <person name="Emri T."/>
            <person name="Fekete E."/>
            <person name="Flipphi M."/>
            <person name="Freyberg S."/>
            <person name="Gallo A."/>
            <person name="Gournas C."/>
            <person name="Habgood R."/>
            <person name="Hainaut M."/>
            <person name="Harispe M.L."/>
            <person name="Henrissat B."/>
            <person name="Hilden K.S."/>
            <person name="Hope R."/>
            <person name="Hossain A."/>
            <person name="Karabika E."/>
            <person name="Karaffa L."/>
            <person name="Karanyi Z."/>
            <person name="Krasevec N."/>
            <person name="Kuo A."/>
            <person name="Kusch H."/>
            <person name="LaButti K."/>
            <person name="Lagendijk E.L."/>
            <person name="Lapidus A."/>
            <person name="Levasseur A."/>
            <person name="Lindquist E."/>
            <person name="Lipzen A."/>
            <person name="Logrieco A.F."/>
            <person name="MacCabe A."/>
            <person name="Maekelae M.R."/>
            <person name="Malavazi I."/>
            <person name="Melin P."/>
            <person name="Meyer V."/>
            <person name="Mielnichuk N."/>
            <person name="Miskei M."/>
            <person name="Molnar A.P."/>
            <person name="Mule G."/>
            <person name="Ngan C.Y."/>
            <person name="Orejas M."/>
            <person name="Orosz E."/>
            <person name="Ouedraogo J.P."/>
            <person name="Overkamp K.M."/>
            <person name="Park H.-S."/>
            <person name="Perrone G."/>
            <person name="Piumi F."/>
            <person name="Punt P.J."/>
            <person name="Ram A.F."/>
            <person name="Ramon A."/>
            <person name="Rauscher S."/>
            <person name="Record E."/>
            <person name="Riano-Pachon D.M."/>
            <person name="Robert V."/>
            <person name="Roehrig J."/>
            <person name="Ruller R."/>
            <person name="Salamov A."/>
            <person name="Salih N.S."/>
            <person name="Samson R.A."/>
            <person name="Sandor E."/>
            <person name="Sanguinetti M."/>
            <person name="Schuetze T."/>
            <person name="Sepcic K."/>
            <person name="Shelest E."/>
            <person name="Sherlock G."/>
            <person name="Sophianopoulou V."/>
            <person name="Squina F.M."/>
            <person name="Sun H."/>
            <person name="Susca A."/>
            <person name="Todd R.B."/>
            <person name="Tsang A."/>
            <person name="Unkles S.E."/>
            <person name="van de Wiele N."/>
            <person name="van Rossen-Uffink D."/>
            <person name="Oliveira J.V."/>
            <person name="Vesth T.C."/>
            <person name="Visser J."/>
            <person name="Yu J.-H."/>
            <person name="Zhou M."/>
            <person name="Andersen M.R."/>
            <person name="Archer D.B."/>
            <person name="Baker S.E."/>
            <person name="Benoit I."/>
            <person name="Brakhage A.A."/>
            <person name="Braus G.H."/>
            <person name="Fischer R."/>
            <person name="Frisvad J.C."/>
            <person name="Goldman G.H."/>
            <person name="Houbraken J."/>
            <person name="Oakley B."/>
            <person name="Pocsi I."/>
            <person name="Scazzocchio C."/>
            <person name="Seiboth B."/>
            <person name="vanKuyk P.A."/>
            <person name="Wortman J."/>
            <person name="Dyer P.S."/>
            <person name="Grigoriev I.V."/>
        </authorList>
    </citation>
    <scope>NUCLEOTIDE SEQUENCE [LARGE SCALE GENOMIC DNA]</scope>
    <source>
        <strain evidence="13">DTO 134E9</strain>
    </source>
</reference>
<feature type="transmembrane region" description="Helical" evidence="10">
    <location>
        <begin position="12"/>
        <end position="39"/>
    </location>
</feature>
<evidence type="ECO:0000256" key="2">
    <source>
        <dbReference type="ARBA" id="ARBA00022448"/>
    </source>
</evidence>
<feature type="compositionally biased region" description="Low complexity" evidence="9">
    <location>
        <begin position="309"/>
        <end position="318"/>
    </location>
</feature>
<feature type="transmembrane region" description="Helical" evidence="10">
    <location>
        <begin position="70"/>
        <end position="90"/>
    </location>
</feature>
<keyword evidence="3 8" id="KW-0812">Transmembrane</keyword>
<evidence type="ECO:0000256" key="4">
    <source>
        <dbReference type="ARBA" id="ARBA00022989"/>
    </source>
</evidence>
<gene>
    <name evidence="12" type="ORF">ASPWEDRAFT_130172</name>
</gene>
<dbReference type="GO" id="GO:0015271">
    <property type="term" value="F:outward rectifier potassium channel activity"/>
    <property type="evidence" value="ECO:0007669"/>
    <property type="project" value="TreeGrafter"/>
</dbReference>
<feature type="transmembrane region" description="Helical" evidence="10">
    <location>
        <begin position="136"/>
        <end position="159"/>
    </location>
</feature>
<dbReference type="GO" id="GO:0005886">
    <property type="term" value="C:plasma membrane"/>
    <property type="evidence" value="ECO:0007669"/>
    <property type="project" value="TreeGrafter"/>
</dbReference>
<feature type="compositionally biased region" description="Basic and acidic residues" evidence="9">
    <location>
        <begin position="632"/>
        <end position="645"/>
    </location>
</feature>
<evidence type="ECO:0000256" key="3">
    <source>
        <dbReference type="ARBA" id="ARBA00022692"/>
    </source>
</evidence>
<dbReference type="FunFam" id="1.10.287.70:FF:000182">
    <property type="entry name" value="Outward-rectifier potassium channel TOK1"/>
    <property type="match status" value="1"/>
</dbReference>
<feature type="transmembrane region" description="Helical" evidence="10">
    <location>
        <begin position="392"/>
        <end position="411"/>
    </location>
</feature>
<keyword evidence="7 8" id="KW-0407">Ion channel</keyword>
<dbReference type="EMBL" id="KV878211">
    <property type="protein sequence ID" value="OJJ36494.1"/>
    <property type="molecule type" value="Genomic_DNA"/>
</dbReference>
<organism evidence="12 13">
    <name type="scientific">Aspergillus wentii DTO 134E9</name>
    <dbReference type="NCBI Taxonomy" id="1073089"/>
    <lineage>
        <taxon>Eukaryota</taxon>
        <taxon>Fungi</taxon>
        <taxon>Dikarya</taxon>
        <taxon>Ascomycota</taxon>
        <taxon>Pezizomycotina</taxon>
        <taxon>Eurotiomycetes</taxon>
        <taxon>Eurotiomycetidae</taxon>
        <taxon>Eurotiales</taxon>
        <taxon>Aspergillaceae</taxon>
        <taxon>Aspergillus</taxon>
        <taxon>Aspergillus subgen. Cremei</taxon>
    </lineage>
</organism>
<dbReference type="Proteomes" id="UP000184383">
    <property type="component" value="Unassembled WGS sequence"/>
</dbReference>
<dbReference type="AlphaFoldDB" id="A0A1L9RNK1"/>
<dbReference type="InterPro" id="IPR013099">
    <property type="entry name" value="K_chnl_dom"/>
</dbReference>
<dbReference type="InterPro" id="IPR003280">
    <property type="entry name" value="2pore_dom_K_chnl"/>
</dbReference>
<accession>A0A1L9RNK1</accession>
<evidence type="ECO:0000256" key="7">
    <source>
        <dbReference type="ARBA" id="ARBA00023303"/>
    </source>
</evidence>
<name>A0A1L9RNK1_ASPWE</name>
<dbReference type="Pfam" id="PF07885">
    <property type="entry name" value="Ion_trans_2"/>
    <property type="match status" value="2"/>
</dbReference>
<dbReference type="PANTHER" id="PTHR11003">
    <property type="entry name" value="POTASSIUM CHANNEL, SUBFAMILY K"/>
    <property type="match status" value="1"/>
</dbReference>
<dbReference type="PANTHER" id="PTHR11003:SF342">
    <property type="entry name" value="OUTWARD-RECTIFIER POTASSIUM CHANNEL TOK1"/>
    <property type="match status" value="1"/>
</dbReference>
<dbReference type="SUPFAM" id="SSF81324">
    <property type="entry name" value="Voltage-gated potassium channels"/>
    <property type="match status" value="2"/>
</dbReference>
<dbReference type="STRING" id="1073089.A0A1L9RNK1"/>
<feature type="region of interest" description="Disordered" evidence="9">
    <location>
        <begin position="304"/>
        <end position="326"/>
    </location>
</feature>
<feature type="transmembrane region" description="Helical" evidence="10">
    <location>
        <begin position="365"/>
        <end position="386"/>
    </location>
</feature>
<dbReference type="PRINTS" id="PR01333">
    <property type="entry name" value="2POREKCHANEL"/>
</dbReference>
<evidence type="ECO:0000256" key="5">
    <source>
        <dbReference type="ARBA" id="ARBA00023065"/>
    </source>
</evidence>
<feature type="transmembrane region" description="Helical" evidence="10">
    <location>
        <begin position="179"/>
        <end position="201"/>
    </location>
</feature>
<dbReference type="OrthoDB" id="297496at2759"/>
<feature type="transmembrane region" description="Helical" evidence="10">
    <location>
        <begin position="423"/>
        <end position="440"/>
    </location>
</feature>
<comment type="similarity">
    <text evidence="8">Belongs to the two pore domain potassium channel (TC 1.A.1.8) family.</text>
</comment>